<proteinExistence type="predicted"/>
<evidence type="ECO:0000313" key="4">
    <source>
        <dbReference type="WBParaSite" id="HDID_0000664001-mRNA-1"/>
    </source>
</evidence>
<evidence type="ECO:0000313" key="3">
    <source>
        <dbReference type="Proteomes" id="UP000274504"/>
    </source>
</evidence>
<accession>A0A0R3SNX5</accession>
<dbReference type="AlphaFoldDB" id="A0A0R3SNX5"/>
<gene>
    <name evidence="2" type="ORF">HDID_LOCUS6638</name>
</gene>
<reference evidence="4" key="1">
    <citation type="submission" date="2017-02" db="UniProtKB">
        <authorList>
            <consortium name="WormBaseParasite"/>
        </authorList>
    </citation>
    <scope>IDENTIFICATION</scope>
</reference>
<feature type="region of interest" description="Disordered" evidence="1">
    <location>
        <begin position="40"/>
        <end position="61"/>
    </location>
</feature>
<evidence type="ECO:0000313" key="2">
    <source>
        <dbReference type="EMBL" id="VDL58956.1"/>
    </source>
</evidence>
<organism evidence="4">
    <name type="scientific">Hymenolepis diminuta</name>
    <name type="common">Rat tapeworm</name>
    <dbReference type="NCBI Taxonomy" id="6216"/>
    <lineage>
        <taxon>Eukaryota</taxon>
        <taxon>Metazoa</taxon>
        <taxon>Spiralia</taxon>
        <taxon>Lophotrochozoa</taxon>
        <taxon>Platyhelminthes</taxon>
        <taxon>Cestoda</taxon>
        <taxon>Eucestoda</taxon>
        <taxon>Cyclophyllidea</taxon>
        <taxon>Hymenolepididae</taxon>
        <taxon>Hymenolepis</taxon>
    </lineage>
</organism>
<evidence type="ECO:0000256" key="1">
    <source>
        <dbReference type="SAM" id="MobiDB-lite"/>
    </source>
</evidence>
<sequence>MVLISLYFTFQARIRLRPREASRLNRSQLQQIRKSFLPYTGSSQFEDDDLGEEENEEDENVMTCSPTIHFSTAHFKLPSEARAPAVSPRPTDLICKSTEEETISQSRGEELTLTVSNFLINLRNSSSLQISPPDEIIETITVTPLSIEKSTPTENFGCFKAFFRLFTKEVEPVANCQTVEGDFDFHVVYLLLYFKNLN</sequence>
<name>A0A0R3SNX5_HYMDI</name>
<reference evidence="2 3" key="2">
    <citation type="submission" date="2018-11" db="EMBL/GenBank/DDBJ databases">
        <authorList>
            <consortium name="Pathogen Informatics"/>
        </authorList>
    </citation>
    <scope>NUCLEOTIDE SEQUENCE [LARGE SCALE GENOMIC DNA]</scope>
</reference>
<dbReference type="WBParaSite" id="HDID_0000664001-mRNA-1">
    <property type="protein sequence ID" value="HDID_0000664001-mRNA-1"/>
    <property type="gene ID" value="HDID_0000664001"/>
</dbReference>
<dbReference type="Proteomes" id="UP000274504">
    <property type="component" value="Unassembled WGS sequence"/>
</dbReference>
<feature type="compositionally biased region" description="Acidic residues" evidence="1">
    <location>
        <begin position="45"/>
        <end position="60"/>
    </location>
</feature>
<dbReference type="OrthoDB" id="10644568at2759"/>
<dbReference type="EMBL" id="UYSG01006469">
    <property type="protein sequence ID" value="VDL58956.1"/>
    <property type="molecule type" value="Genomic_DNA"/>
</dbReference>
<protein>
    <submittedName>
        <fullName evidence="4">Cyclin-dependent kinase inhibitor</fullName>
    </submittedName>
</protein>